<dbReference type="EMBL" id="AP015043">
    <property type="protein sequence ID" value="BAT98955.1"/>
    <property type="molecule type" value="Genomic_DNA"/>
</dbReference>
<keyword evidence="1" id="KW-0472">Membrane</keyword>
<organism evidence="2 3">
    <name type="scientific">Vigna angularis var. angularis</name>
    <dbReference type="NCBI Taxonomy" id="157739"/>
    <lineage>
        <taxon>Eukaryota</taxon>
        <taxon>Viridiplantae</taxon>
        <taxon>Streptophyta</taxon>
        <taxon>Embryophyta</taxon>
        <taxon>Tracheophyta</taxon>
        <taxon>Spermatophyta</taxon>
        <taxon>Magnoliopsida</taxon>
        <taxon>eudicotyledons</taxon>
        <taxon>Gunneridae</taxon>
        <taxon>Pentapetalae</taxon>
        <taxon>rosids</taxon>
        <taxon>fabids</taxon>
        <taxon>Fabales</taxon>
        <taxon>Fabaceae</taxon>
        <taxon>Papilionoideae</taxon>
        <taxon>50 kb inversion clade</taxon>
        <taxon>NPAAA clade</taxon>
        <taxon>indigoferoid/millettioid clade</taxon>
        <taxon>Phaseoleae</taxon>
        <taxon>Vigna</taxon>
    </lineage>
</organism>
<gene>
    <name evidence="2" type="primary">Vigan.10G032300</name>
    <name evidence="2" type="ORF">VIGAN_10032300</name>
</gene>
<proteinExistence type="predicted"/>
<name>A0A0S3T1J7_PHAAN</name>
<keyword evidence="1" id="KW-1133">Transmembrane helix</keyword>
<keyword evidence="1" id="KW-0812">Transmembrane</keyword>
<evidence type="ECO:0000313" key="3">
    <source>
        <dbReference type="Proteomes" id="UP000291084"/>
    </source>
</evidence>
<protein>
    <submittedName>
        <fullName evidence="2">Uncharacterized protein</fullName>
    </submittedName>
</protein>
<sequence>MKYHIILIFVLHAFVKFLLHLHRARVLSLFPFLRLAACGVQCWSPTIRWWFVFFFLTMLMVALLFLLFCATRIRGMVKFFSFRSLGSKLNM</sequence>
<evidence type="ECO:0000256" key="1">
    <source>
        <dbReference type="SAM" id="Phobius"/>
    </source>
</evidence>
<dbReference type="AlphaFoldDB" id="A0A0S3T1J7"/>
<keyword evidence="3" id="KW-1185">Reference proteome</keyword>
<feature type="transmembrane region" description="Helical" evidence="1">
    <location>
        <begin position="48"/>
        <end position="70"/>
    </location>
</feature>
<evidence type="ECO:0000313" key="2">
    <source>
        <dbReference type="EMBL" id="BAT98955.1"/>
    </source>
</evidence>
<accession>A0A0S3T1J7</accession>
<dbReference type="Proteomes" id="UP000291084">
    <property type="component" value="Chromosome 10"/>
</dbReference>
<reference evidence="2 3" key="1">
    <citation type="journal article" date="2015" name="Sci. Rep.">
        <title>The power of single molecule real-time sequencing technology in the de novo assembly of a eukaryotic genome.</title>
        <authorList>
            <person name="Sakai H."/>
            <person name="Naito K."/>
            <person name="Ogiso-Tanaka E."/>
            <person name="Takahashi Y."/>
            <person name="Iseki K."/>
            <person name="Muto C."/>
            <person name="Satou K."/>
            <person name="Teruya K."/>
            <person name="Shiroma A."/>
            <person name="Shimoji M."/>
            <person name="Hirano T."/>
            <person name="Itoh T."/>
            <person name="Kaga A."/>
            <person name="Tomooka N."/>
        </authorList>
    </citation>
    <scope>NUCLEOTIDE SEQUENCE [LARGE SCALE GENOMIC DNA]</scope>
    <source>
        <strain evidence="3">cv. Shumari</strain>
    </source>
</reference>